<dbReference type="Gene3D" id="1.10.260.40">
    <property type="entry name" value="lambda repressor-like DNA-binding domains"/>
    <property type="match status" value="1"/>
</dbReference>
<feature type="domain" description="HTH cro/C1-type" evidence="1">
    <location>
        <begin position="21"/>
        <end position="75"/>
    </location>
</feature>
<sequence>MTGGSAGAAAGAPWAEFGRRLRSLRRAAGLTQLQLGLRVGYHHSAVSKLEAGLREPPVGLVRRLDAVLETDGELAAILAEPREVPRRTDRFPADPALFA</sequence>
<protein>
    <submittedName>
        <fullName evidence="2">Helix-turn-helix transcriptional regulator</fullName>
    </submittedName>
</protein>
<dbReference type="InterPro" id="IPR001387">
    <property type="entry name" value="Cro/C1-type_HTH"/>
</dbReference>
<accession>A0A7K3PEH2</accession>
<dbReference type="SMART" id="SM00530">
    <property type="entry name" value="HTH_XRE"/>
    <property type="match status" value="1"/>
</dbReference>
<evidence type="ECO:0000259" key="1">
    <source>
        <dbReference type="PROSITE" id="PS50943"/>
    </source>
</evidence>
<dbReference type="GO" id="GO:0003677">
    <property type="term" value="F:DNA binding"/>
    <property type="evidence" value="ECO:0007669"/>
    <property type="project" value="InterPro"/>
</dbReference>
<dbReference type="SUPFAM" id="SSF47413">
    <property type="entry name" value="lambda repressor-like DNA-binding domains"/>
    <property type="match status" value="1"/>
</dbReference>
<dbReference type="Proteomes" id="UP000470446">
    <property type="component" value="Unassembled WGS sequence"/>
</dbReference>
<dbReference type="Pfam" id="PF13560">
    <property type="entry name" value="HTH_31"/>
    <property type="match status" value="1"/>
</dbReference>
<organism evidence="2 3">
    <name type="scientific">Streptomyces coelicoflavus</name>
    <dbReference type="NCBI Taxonomy" id="285562"/>
    <lineage>
        <taxon>Bacteria</taxon>
        <taxon>Bacillati</taxon>
        <taxon>Actinomycetota</taxon>
        <taxon>Actinomycetes</taxon>
        <taxon>Kitasatosporales</taxon>
        <taxon>Streptomycetaceae</taxon>
        <taxon>Streptomyces</taxon>
    </lineage>
</organism>
<evidence type="ECO:0000313" key="2">
    <source>
        <dbReference type="EMBL" id="NEB08404.1"/>
    </source>
</evidence>
<dbReference type="CDD" id="cd00093">
    <property type="entry name" value="HTH_XRE"/>
    <property type="match status" value="1"/>
</dbReference>
<dbReference type="RefSeq" id="WP_164244262.1">
    <property type="nucleotide sequence ID" value="NZ_JAAGMA010000152.1"/>
</dbReference>
<name>A0A7K3PEH2_9ACTN</name>
<dbReference type="PROSITE" id="PS50943">
    <property type="entry name" value="HTH_CROC1"/>
    <property type="match status" value="1"/>
</dbReference>
<comment type="caution">
    <text evidence="2">The sequence shown here is derived from an EMBL/GenBank/DDBJ whole genome shotgun (WGS) entry which is preliminary data.</text>
</comment>
<dbReference type="EMBL" id="JAAGMA010000152">
    <property type="protein sequence ID" value="NEB08404.1"/>
    <property type="molecule type" value="Genomic_DNA"/>
</dbReference>
<reference evidence="2 3" key="1">
    <citation type="submission" date="2020-01" db="EMBL/GenBank/DDBJ databases">
        <title>Insect and environment-associated Actinomycetes.</title>
        <authorList>
            <person name="Currrie C."/>
            <person name="Chevrette M."/>
            <person name="Carlson C."/>
            <person name="Stubbendieck R."/>
            <person name="Wendt-Pienkowski E."/>
        </authorList>
    </citation>
    <scope>NUCLEOTIDE SEQUENCE [LARGE SCALE GENOMIC DNA]</scope>
    <source>
        <strain evidence="2 3">SID14163</strain>
    </source>
</reference>
<gene>
    <name evidence="2" type="ORF">G3I32_05880</name>
</gene>
<feature type="non-terminal residue" evidence="2">
    <location>
        <position position="99"/>
    </location>
</feature>
<proteinExistence type="predicted"/>
<dbReference type="AlphaFoldDB" id="A0A7K3PEH2"/>
<dbReference type="InterPro" id="IPR010982">
    <property type="entry name" value="Lambda_DNA-bd_dom_sf"/>
</dbReference>
<evidence type="ECO:0000313" key="3">
    <source>
        <dbReference type="Proteomes" id="UP000470446"/>
    </source>
</evidence>